<proteinExistence type="predicted"/>
<evidence type="ECO:0000313" key="2">
    <source>
        <dbReference type="Proteomes" id="UP001243212"/>
    </source>
</evidence>
<dbReference type="RefSeq" id="WP_307682036.1">
    <property type="nucleotide sequence ID" value="NZ_JAUSQX010000001.1"/>
</dbReference>
<dbReference type="EMBL" id="JAUSQX010000001">
    <property type="protein sequence ID" value="MDP9805775.1"/>
    <property type="molecule type" value="Genomic_DNA"/>
</dbReference>
<reference evidence="1 2" key="1">
    <citation type="submission" date="2023-07" db="EMBL/GenBank/DDBJ databases">
        <title>Sequencing the genomes of 1000 actinobacteria strains.</title>
        <authorList>
            <person name="Klenk H.-P."/>
        </authorList>
    </citation>
    <scope>NUCLEOTIDE SEQUENCE [LARGE SCALE GENOMIC DNA]</scope>
    <source>
        <strain evidence="1 2">DSM 17163</strain>
    </source>
</reference>
<dbReference type="Proteomes" id="UP001243212">
    <property type="component" value="Unassembled WGS sequence"/>
</dbReference>
<protein>
    <recommendedName>
        <fullName evidence="3">DUF3107 domain-containing protein</fullName>
    </recommendedName>
</protein>
<gene>
    <name evidence="1" type="ORF">J2S70_000357</name>
</gene>
<organism evidence="1 2">
    <name type="scientific">Trueperella bonasi</name>
    <dbReference type="NCBI Taxonomy" id="312286"/>
    <lineage>
        <taxon>Bacteria</taxon>
        <taxon>Bacillati</taxon>
        <taxon>Actinomycetota</taxon>
        <taxon>Actinomycetes</taxon>
        <taxon>Actinomycetales</taxon>
        <taxon>Actinomycetaceae</taxon>
        <taxon>Trueperella</taxon>
    </lineage>
</organism>
<name>A0ABT9NEG6_9ACTO</name>
<keyword evidence="2" id="KW-1185">Reference proteome</keyword>
<accession>A0ABT9NEG6</accession>
<dbReference type="InterPro" id="IPR021456">
    <property type="entry name" value="DUF3107"/>
</dbReference>
<evidence type="ECO:0000313" key="1">
    <source>
        <dbReference type="EMBL" id="MDP9805775.1"/>
    </source>
</evidence>
<sequence length="73" mass="7797">MDITIGICNIQRELTLNVALSSDEVGQKVSDALENGTVLSLEDTDGNVVLVPSTAIGYVQINEAQTRRVGFGF</sequence>
<dbReference type="Pfam" id="PF11305">
    <property type="entry name" value="DUF3107"/>
    <property type="match status" value="1"/>
</dbReference>
<comment type="caution">
    <text evidence="1">The sequence shown here is derived from an EMBL/GenBank/DDBJ whole genome shotgun (WGS) entry which is preliminary data.</text>
</comment>
<evidence type="ECO:0008006" key="3">
    <source>
        <dbReference type="Google" id="ProtNLM"/>
    </source>
</evidence>